<evidence type="ECO:0000259" key="1">
    <source>
        <dbReference type="PROSITE" id="PS50878"/>
    </source>
</evidence>
<dbReference type="InterPro" id="IPR036691">
    <property type="entry name" value="Endo/exonu/phosph_ase_sf"/>
</dbReference>
<sequence length="1062" mass="121883">MQVTGLGGRVLRQTNGLVFMAKASHLVGGIRLWSSLERDGLRQVQMPKTRHMMSIPRNNLIPARSHPGLPMTAPSISHQGGREKYATGETKLRGRNNTTIATWNVRTLNQTGKLKELIHEMNRYNWHLLGLCEARWKNAGEIQTEEGHAFYYSGDENQHIHGVGFLVNKSIKNTVMGCQPVSSRLITIHLRAKPFNITVIQAYAPTKDYDDEYVEDFYSQMQDIINKTDNKDILIIQGDWNAKVGRDALEDWDEFIGPSCNDTTNERGLRLLEFASYNSMMLANTLAEHKASRRWIWHAPNGQHNQIDYILVQRRHRTGINRPKTRTFPGADVGSDHDLVMLNFRVRLRKVNKPKNTRLGFNLEKLKDPRISELFQATVGGKFAPLLQLDEDLEAITNNFNSVMTETANEVLGKSQRKSKPWVTDFILELCDKRRNQKKKKNTPEGRAEYRKTNKDIRREMKYAKQRWITKQCTDIEENLAFNNTKKAFQLVKDLAKEKQAKVNSIKDKRGNSLTEEKEILERWTEYCSELYTHQSRGDPSILNVEEPTNEDDYPILRDEVVAAVDSLGSGKSAGVDNIPSELLKHGGESTIDMLTIICNKIWQTGEWPKPWTQSLIIVIPKKSNLQLCQNYRTISLISHASKVMLRIILDRLKPQAESIIAEEQAGFRKGRSTIEQIFNPRLLCEKHLQHQRELYHVFIDFKKAFDRVWHDALWATMKKFNMGKKLTHTIQQLYANASSAVFAQGSIGEWFHTSVGVRQGCLLSPTLFNIFLERIMSNALEDHVGTVNIGGRTITNLRFADDIDGIAGEENELSRLVNQLDRASTKFGMEISAEKTKLMTNEHGSITTNISVHGQNLQMVQQFKYLGAIISDQGSKLEVLARAAQTMTALSKLKPIWKDKNISVKCKVRLLRALVLSIFLYACETWMLTAELQRRIQTLEMRCYRTILGISYLSHTSNDQVRTTIQQHIGPYDDLLTIVKERKLRWYGHVTRSDGLAKTVLQGTVEGRRRRGGQRKKWSDNIKEWTKKTFAETQALAHDRDRWRDWVHNSSRRRPDDSTQS</sequence>
<dbReference type="InterPro" id="IPR043502">
    <property type="entry name" value="DNA/RNA_pol_sf"/>
</dbReference>
<dbReference type="Pfam" id="PF00078">
    <property type="entry name" value="RVT_1"/>
    <property type="match status" value="1"/>
</dbReference>
<evidence type="ECO:0000313" key="3">
    <source>
        <dbReference type="Proteomes" id="UP001286313"/>
    </source>
</evidence>
<dbReference type="PANTHER" id="PTHR47027">
    <property type="entry name" value="REVERSE TRANSCRIPTASE DOMAIN-CONTAINING PROTEIN"/>
    <property type="match status" value="1"/>
</dbReference>
<dbReference type="PANTHER" id="PTHR47027:SF20">
    <property type="entry name" value="REVERSE TRANSCRIPTASE-LIKE PROTEIN WITH RNA-DIRECTED DNA POLYMERASE DOMAIN"/>
    <property type="match status" value="1"/>
</dbReference>
<dbReference type="PROSITE" id="PS50878">
    <property type="entry name" value="RT_POL"/>
    <property type="match status" value="1"/>
</dbReference>
<gene>
    <name evidence="2" type="ORF">Pcinc_030958</name>
</gene>
<dbReference type="InterPro" id="IPR000477">
    <property type="entry name" value="RT_dom"/>
</dbReference>
<keyword evidence="3" id="KW-1185">Reference proteome</keyword>
<dbReference type="CDD" id="cd09076">
    <property type="entry name" value="L1-EN"/>
    <property type="match status" value="1"/>
</dbReference>
<dbReference type="CDD" id="cd01650">
    <property type="entry name" value="RT_nLTR_like"/>
    <property type="match status" value="1"/>
</dbReference>
<organism evidence="2 3">
    <name type="scientific">Petrolisthes cinctipes</name>
    <name type="common">Flat porcelain crab</name>
    <dbReference type="NCBI Taxonomy" id="88211"/>
    <lineage>
        <taxon>Eukaryota</taxon>
        <taxon>Metazoa</taxon>
        <taxon>Ecdysozoa</taxon>
        <taxon>Arthropoda</taxon>
        <taxon>Crustacea</taxon>
        <taxon>Multicrustacea</taxon>
        <taxon>Malacostraca</taxon>
        <taxon>Eumalacostraca</taxon>
        <taxon>Eucarida</taxon>
        <taxon>Decapoda</taxon>
        <taxon>Pleocyemata</taxon>
        <taxon>Anomura</taxon>
        <taxon>Galatheoidea</taxon>
        <taxon>Porcellanidae</taxon>
        <taxon>Petrolisthes</taxon>
    </lineage>
</organism>
<accession>A0AAE1K1V9</accession>
<dbReference type="Pfam" id="PF03372">
    <property type="entry name" value="Exo_endo_phos"/>
    <property type="match status" value="1"/>
</dbReference>
<dbReference type="GO" id="GO:0003824">
    <property type="term" value="F:catalytic activity"/>
    <property type="evidence" value="ECO:0007669"/>
    <property type="project" value="InterPro"/>
</dbReference>
<dbReference type="GO" id="GO:0071897">
    <property type="term" value="P:DNA biosynthetic process"/>
    <property type="evidence" value="ECO:0007669"/>
    <property type="project" value="UniProtKB-ARBA"/>
</dbReference>
<feature type="domain" description="Reverse transcriptase" evidence="1">
    <location>
        <begin position="601"/>
        <end position="871"/>
    </location>
</feature>
<proteinExistence type="predicted"/>
<name>A0AAE1K1V9_PETCI</name>
<dbReference type="AlphaFoldDB" id="A0AAE1K1V9"/>
<evidence type="ECO:0000313" key="2">
    <source>
        <dbReference type="EMBL" id="KAK3863256.1"/>
    </source>
</evidence>
<dbReference type="SUPFAM" id="SSF56672">
    <property type="entry name" value="DNA/RNA polymerases"/>
    <property type="match status" value="1"/>
</dbReference>
<reference evidence="2" key="1">
    <citation type="submission" date="2023-10" db="EMBL/GenBank/DDBJ databases">
        <title>Genome assemblies of two species of porcelain crab, Petrolisthes cinctipes and Petrolisthes manimaculis (Anomura: Porcellanidae).</title>
        <authorList>
            <person name="Angst P."/>
        </authorList>
    </citation>
    <scope>NUCLEOTIDE SEQUENCE</scope>
    <source>
        <strain evidence="2">PB745_01</strain>
        <tissue evidence="2">Gill</tissue>
    </source>
</reference>
<dbReference type="Gene3D" id="3.60.10.10">
    <property type="entry name" value="Endonuclease/exonuclease/phosphatase"/>
    <property type="match status" value="1"/>
</dbReference>
<dbReference type="EMBL" id="JAWQEG010004053">
    <property type="protein sequence ID" value="KAK3863256.1"/>
    <property type="molecule type" value="Genomic_DNA"/>
</dbReference>
<dbReference type="Proteomes" id="UP001286313">
    <property type="component" value="Unassembled WGS sequence"/>
</dbReference>
<dbReference type="InterPro" id="IPR005135">
    <property type="entry name" value="Endo/exonuclease/phosphatase"/>
</dbReference>
<comment type="caution">
    <text evidence="2">The sequence shown here is derived from an EMBL/GenBank/DDBJ whole genome shotgun (WGS) entry which is preliminary data.</text>
</comment>
<dbReference type="SUPFAM" id="SSF56219">
    <property type="entry name" value="DNase I-like"/>
    <property type="match status" value="1"/>
</dbReference>
<protein>
    <recommendedName>
        <fullName evidence="1">Reverse transcriptase domain-containing protein</fullName>
    </recommendedName>
</protein>